<dbReference type="Proteomes" id="UP000076532">
    <property type="component" value="Unassembled WGS sequence"/>
</dbReference>
<dbReference type="OrthoDB" id="406864at2759"/>
<dbReference type="EC" id="3.2.1.55" evidence="4"/>
<feature type="signal peptide" evidence="8">
    <location>
        <begin position="1"/>
        <end position="25"/>
    </location>
</feature>
<dbReference type="InterPro" id="IPR051563">
    <property type="entry name" value="Glycosyl_Hydrolase_51"/>
</dbReference>
<evidence type="ECO:0000256" key="6">
    <source>
        <dbReference type="ARBA" id="ARBA00022801"/>
    </source>
</evidence>
<dbReference type="GO" id="GO:0046373">
    <property type="term" value="P:L-arabinose metabolic process"/>
    <property type="evidence" value="ECO:0007669"/>
    <property type="project" value="InterPro"/>
</dbReference>
<dbReference type="PANTHER" id="PTHR31776:SF0">
    <property type="entry name" value="ALPHA-L-ARABINOFURANOSIDASE 1"/>
    <property type="match status" value="1"/>
</dbReference>
<dbReference type="AlphaFoldDB" id="A0A166RDU5"/>
<keyword evidence="11" id="KW-1185">Reference proteome</keyword>
<gene>
    <name evidence="10" type="ORF">FIBSPDRAFT_817740</name>
</gene>
<evidence type="ECO:0000256" key="4">
    <source>
        <dbReference type="ARBA" id="ARBA00012670"/>
    </source>
</evidence>
<dbReference type="Pfam" id="PF22848">
    <property type="entry name" value="ASD1_dom"/>
    <property type="match status" value="1"/>
</dbReference>
<dbReference type="EMBL" id="KV417505">
    <property type="protein sequence ID" value="KZP28169.1"/>
    <property type="molecule type" value="Genomic_DNA"/>
</dbReference>
<dbReference type="SMART" id="SM00813">
    <property type="entry name" value="Alpha-L-AF_C"/>
    <property type="match status" value="1"/>
</dbReference>
<name>A0A166RDU5_9AGAM</name>
<evidence type="ECO:0000256" key="1">
    <source>
        <dbReference type="ARBA" id="ARBA00001462"/>
    </source>
</evidence>
<reference evidence="10 11" key="1">
    <citation type="journal article" date="2016" name="Mol. Biol. Evol.">
        <title>Comparative Genomics of Early-Diverging Mushroom-Forming Fungi Provides Insights into the Origins of Lignocellulose Decay Capabilities.</title>
        <authorList>
            <person name="Nagy L.G."/>
            <person name="Riley R."/>
            <person name="Tritt A."/>
            <person name="Adam C."/>
            <person name="Daum C."/>
            <person name="Floudas D."/>
            <person name="Sun H."/>
            <person name="Yadav J.S."/>
            <person name="Pangilinan J."/>
            <person name="Larsson K.H."/>
            <person name="Matsuura K."/>
            <person name="Barry K."/>
            <person name="Labutti K."/>
            <person name="Kuo R."/>
            <person name="Ohm R.A."/>
            <person name="Bhattacharya S.S."/>
            <person name="Shirouzu T."/>
            <person name="Yoshinaga Y."/>
            <person name="Martin F.M."/>
            <person name="Grigoriev I.V."/>
            <person name="Hibbett D.S."/>
        </authorList>
    </citation>
    <scope>NUCLEOTIDE SEQUENCE [LARGE SCALE GENOMIC DNA]</scope>
    <source>
        <strain evidence="10 11">CBS 109695</strain>
    </source>
</reference>
<protein>
    <recommendedName>
        <fullName evidence="4">non-reducing end alpha-L-arabinofuranosidase</fullName>
        <ecNumber evidence="4">3.2.1.55</ecNumber>
    </recommendedName>
</protein>
<dbReference type="Pfam" id="PF06964">
    <property type="entry name" value="Alpha-L-AF_C"/>
    <property type="match status" value="1"/>
</dbReference>
<keyword evidence="7" id="KW-0325">Glycoprotein</keyword>
<dbReference type="UniPathway" id="UPA00667"/>
<dbReference type="STRING" id="436010.A0A166RDU5"/>
<comment type="catalytic activity">
    <reaction evidence="1">
        <text>Hydrolysis of terminal non-reducing alpha-L-arabinofuranoside residues in alpha-L-arabinosides.</text>
        <dbReference type="EC" id="3.2.1.55"/>
    </reaction>
</comment>
<sequence>MPKVFHSSAALAAIFFATAITECWSQTTVVINATASHAIPSTLLLQNRAFQQVNISGESYCILDQVDALTAWSAIGSNNTIAVIADPSPLTSALPNSLQLSIPQNSTGSVGFENSGYWGINANASWTYSASLYYRFPNSSTFSGPLNISLQSSSGAILASASFNISGAQVGTNWTQLNTTFTPTVSGLDTNNTFAVTLDGTAASGETLNFALLSLFPPTYKGRANGMRVDIAESMAGIGPSFFRLPGGNNLGQTVDTRWQWNGTVGPLIDRPGRVGDWGYANTDGLGLYEYMTFCEDVGMDAIMAVWAGYAFGESIAQADLQPYIQQAIDQINFVINNDTSSGPAAIRASMGHPEPFNLTYVEVGNEPQFNFRYGYRWTAYLANLTTLFPDLKFIATSYPFDPVLTPTPLQYDVHVYQTPTWFAENSFYYDDFERNGTQYFEGEYASTSTNASSLYGTAAEGRFLFPEVQGSVGEAAFMTGLERNADIVFAASYAPLLGVRNTVAYLTPNLIGFDAGSVIQSTSYYVQQMFSLNRGDVYLPSTLPSANGTLFWSVTKKNATNELFIKVANTIATAQNITFQLPFSNVSSTGSVQLLTRPLNASNTPEVPDAVTPSIGDLTTNATFEWTAPGYSVAVLTVNAQ</sequence>
<proteinExistence type="inferred from homology"/>
<evidence type="ECO:0000256" key="2">
    <source>
        <dbReference type="ARBA" id="ARBA00004834"/>
    </source>
</evidence>
<dbReference type="GO" id="GO:0031222">
    <property type="term" value="P:arabinan catabolic process"/>
    <property type="evidence" value="ECO:0007669"/>
    <property type="project" value="UniProtKB-UniPathway"/>
</dbReference>
<evidence type="ECO:0000313" key="10">
    <source>
        <dbReference type="EMBL" id="KZP28169.1"/>
    </source>
</evidence>
<accession>A0A166RDU5</accession>
<keyword evidence="6 10" id="KW-0378">Hydrolase</keyword>
<comment type="pathway">
    <text evidence="2">Glycan metabolism; L-arabinan degradation.</text>
</comment>
<evidence type="ECO:0000256" key="5">
    <source>
        <dbReference type="ARBA" id="ARBA00022729"/>
    </source>
</evidence>
<organism evidence="10 11">
    <name type="scientific">Athelia psychrophila</name>
    <dbReference type="NCBI Taxonomy" id="1759441"/>
    <lineage>
        <taxon>Eukaryota</taxon>
        <taxon>Fungi</taxon>
        <taxon>Dikarya</taxon>
        <taxon>Basidiomycota</taxon>
        <taxon>Agaricomycotina</taxon>
        <taxon>Agaricomycetes</taxon>
        <taxon>Agaricomycetidae</taxon>
        <taxon>Atheliales</taxon>
        <taxon>Atheliaceae</taxon>
        <taxon>Athelia</taxon>
    </lineage>
</organism>
<keyword evidence="5 8" id="KW-0732">Signal</keyword>
<dbReference type="InterPro" id="IPR017853">
    <property type="entry name" value="GH"/>
</dbReference>
<dbReference type="Gene3D" id="2.60.40.1180">
    <property type="entry name" value="Golgi alpha-mannosidase II"/>
    <property type="match status" value="1"/>
</dbReference>
<dbReference type="SUPFAM" id="SSF51445">
    <property type="entry name" value="(Trans)glycosidases"/>
    <property type="match status" value="1"/>
</dbReference>
<evidence type="ECO:0000256" key="7">
    <source>
        <dbReference type="ARBA" id="ARBA00023180"/>
    </source>
</evidence>
<feature type="domain" description="Alpha-L-arabinofuranosidase C-terminal" evidence="9">
    <location>
        <begin position="443"/>
        <end position="633"/>
    </location>
</feature>
<dbReference type="GO" id="GO:0046556">
    <property type="term" value="F:alpha-L-arabinofuranosidase activity"/>
    <property type="evidence" value="ECO:0007669"/>
    <property type="project" value="UniProtKB-EC"/>
</dbReference>
<dbReference type="Gene3D" id="3.20.20.80">
    <property type="entry name" value="Glycosidases"/>
    <property type="match status" value="1"/>
</dbReference>
<evidence type="ECO:0000256" key="8">
    <source>
        <dbReference type="SAM" id="SignalP"/>
    </source>
</evidence>
<dbReference type="PANTHER" id="PTHR31776">
    <property type="entry name" value="ALPHA-L-ARABINOFURANOSIDASE 1"/>
    <property type="match status" value="1"/>
</dbReference>
<dbReference type="InterPro" id="IPR013780">
    <property type="entry name" value="Glyco_hydro_b"/>
</dbReference>
<evidence type="ECO:0000313" key="11">
    <source>
        <dbReference type="Proteomes" id="UP000076532"/>
    </source>
</evidence>
<feature type="chain" id="PRO_5007879074" description="non-reducing end alpha-L-arabinofuranosidase" evidence="8">
    <location>
        <begin position="26"/>
        <end position="642"/>
    </location>
</feature>
<evidence type="ECO:0000259" key="9">
    <source>
        <dbReference type="SMART" id="SM00813"/>
    </source>
</evidence>
<evidence type="ECO:0000256" key="3">
    <source>
        <dbReference type="ARBA" id="ARBA00007186"/>
    </source>
</evidence>
<comment type="similarity">
    <text evidence="3">Belongs to the glycosyl hydrolase 51 family.</text>
</comment>
<dbReference type="InterPro" id="IPR055235">
    <property type="entry name" value="ASD1_cat"/>
</dbReference>
<dbReference type="InterPro" id="IPR010720">
    <property type="entry name" value="Alpha-L-AF_C"/>
</dbReference>